<evidence type="ECO:0000256" key="8">
    <source>
        <dbReference type="SAM" id="MobiDB-lite"/>
    </source>
</evidence>
<keyword evidence="5" id="KW-0460">Magnesium</keyword>
<keyword evidence="6" id="KW-0414">Isoprene biosynthesis</keyword>
<dbReference type="SUPFAM" id="SSF48576">
    <property type="entry name" value="Terpenoid synthases"/>
    <property type="match status" value="1"/>
</dbReference>
<dbReference type="InterPro" id="IPR008949">
    <property type="entry name" value="Isoprenoid_synthase_dom_sf"/>
</dbReference>
<dbReference type="KEGG" id="snep:Enr13x_22590"/>
<dbReference type="AlphaFoldDB" id="A0A518HNJ0"/>
<dbReference type="SFLD" id="SFLDS00005">
    <property type="entry name" value="Isoprenoid_Synthase_Type_I"/>
    <property type="match status" value="1"/>
</dbReference>
<keyword evidence="3 7" id="KW-0808">Transferase</keyword>
<dbReference type="PANTHER" id="PTHR43281:SF1">
    <property type="entry name" value="FARNESYL DIPHOSPHATE SYNTHASE"/>
    <property type="match status" value="1"/>
</dbReference>
<dbReference type="EMBL" id="CP037423">
    <property type="protein sequence ID" value="QDV42412.1"/>
    <property type="molecule type" value="Genomic_DNA"/>
</dbReference>
<comment type="similarity">
    <text evidence="2 7">Belongs to the FPP/GGPP synthase family.</text>
</comment>
<sequence length="345" mass="36007">MSALPASPIESTNAEQTEPGIQQALGDLLPSIEQALQAACQFGSGCPDRLADAIRYAVLAPGKRLRPALVLMAAEACGGAIDEAMPGAVAVEMIHAYSLIHDDLPAMDDDDLRRGRPTVHIAFDEATAILAGDALQPLAIAHLCRNVADLQRRALAVALLANAAGPEQLVGGQADDLAAESGQLPADVAAELESAGRQPAAEQPNEPSGMPPRSPDQCPGLAFLESIHRRKTGALFTASLQLGAVLCGAGDRQSQALTDFAADLGLAFQVVDDLLDHTADESSLGKRVGKDSDRGKLTYPGLMGLPNAQSFAGDLIRSAKSHLTVLGPPAWRLECLADYVLARTH</sequence>
<evidence type="ECO:0000256" key="3">
    <source>
        <dbReference type="ARBA" id="ARBA00022679"/>
    </source>
</evidence>
<evidence type="ECO:0000313" key="9">
    <source>
        <dbReference type="EMBL" id="QDV42412.1"/>
    </source>
</evidence>
<dbReference type="Proteomes" id="UP000319004">
    <property type="component" value="Chromosome"/>
</dbReference>
<dbReference type="CDD" id="cd00685">
    <property type="entry name" value="Trans_IPPS_HT"/>
    <property type="match status" value="1"/>
</dbReference>
<dbReference type="PROSITE" id="PS00723">
    <property type="entry name" value="POLYPRENYL_SYNTHASE_1"/>
    <property type="match status" value="1"/>
</dbReference>
<comment type="cofactor">
    <cofactor evidence="1">
        <name>Mg(2+)</name>
        <dbReference type="ChEBI" id="CHEBI:18420"/>
    </cofactor>
</comment>
<dbReference type="SFLD" id="SFLDG01017">
    <property type="entry name" value="Polyprenyl_Transferase_Like"/>
    <property type="match status" value="1"/>
</dbReference>
<dbReference type="PANTHER" id="PTHR43281">
    <property type="entry name" value="FARNESYL DIPHOSPHATE SYNTHASE"/>
    <property type="match status" value="1"/>
</dbReference>
<evidence type="ECO:0000256" key="2">
    <source>
        <dbReference type="ARBA" id="ARBA00006706"/>
    </source>
</evidence>
<evidence type="ECO:0000256" key="4">
    <source>
        <dbReference type="ARBA" id="ARBA00022723"/>
    </source>
</evidence>
<dbReference type="Gene3D" id="1.10.600.10">
    <property type="entry name" value="Farnesyl Diphosphate Synthase"/>
    <property type="match status" value="1"/>
</dbReference>
<reference evidence="9 10" key="1">
    <citation type="submission" date="2019-03" db="EMBL/GenBank/DDBJ databases">
        <title>Deep-cultivation of Planctomycetes and their phenomic and genomic characterization uncovers novel biology.</title>
        <authorList>
            <person name="Wiegand S."/>
            <person name="Jogler M."/>
            <person name="Boedeker C."/>
            <person name="Pinto D."/>
            <person name="Vollmers J."/>
            <person name="Rivas-Marin E."/>
            <person name="Kohn T."/>
            <person name="Peeters S.H."/>
            <person name="Heuer A."/>
            <person name="Rast P."/>
            <person name="Oberbeckmann S."/>
            <person name="Bunk B."/>
            <person name="Jeske O."/>
            <person name="Meyerdierks A."/>
            <person name="Storesund J.E."/>
            <person name="Kallscheuer N."/>
            <person name="Luecker S."/>
            <person name="Lage O.M."/>
            <person name="Pohl T."/>
            <person name="Merkel B.J."/>
            <person name="Hornburger P."/>
            <person name="Mueller R.-W."/>
            <person name="Bruemmer F."/>
            <person name="Labrenz M."/>
            <person name="Spormann A.M."/>
            <person name="Op den Camp H."/>
            <person name="Overmann J."/>
            <person name="Amann R."/>
            <person name="Jetten M.S.M."/>
            <person name="Mascher T."/>
            <person name="Medema M.H."/>
            <person name="Devos D.P."/>
            <person name="Kaster A.-K."/>
            <person name="Ovreas L."/>
            <person name="Rohde M."/>
            <person name="Galperin M.Y."/>
            <person name="Jogler C."/>
        </authorList>
    </citation>
    <scope>NUCLEOTIDE SEQUENCE [LARGE SCALE GENOMIC DNA]</scope>
    <source>
        <strain evidence="9 10">Enr13</strain>
    </source>
</reference>
<evidence type="ECO:0000256" key="5">
    <source>
        <dbReference type="ARBA" id="ARBA00022842"/>
    </source>
</evidence>
<dbReference type="GO" id="GO:0008299">
    <property type="term" value="P:isoprenoid biosynthetic process"/>
    <property type="evidence" value="ECO:0007669"/>
    <property type="project" value="UniProtKB-KW"/>
</dbReference>
<evidence type="ECO:0000256" key="6">
    <source>
        <dbReference type="ARBA" id="ARBA00023229"/>
    </source>
</evidence>
<dbReference type="EC" id="2.5.1.10" evidence="9"/>
<accession>A0A518HNJ0</accession>
<dbReference type="GO" id="GO:0004337">
    <property type="term" value="F:(2E,6E)-farnesyl diphosphate synthase activity"/>
    <property type="evidence" value="ECO:0007669"/>
    <property type="project" value="UniProtKB-EC"/>
</dbReference>
<keyword evidence="10" id="KW-1185">Reference proteome</keyword>
<evidence type="ECO:0000256" key="7">
    <source>
        <dbReference type="RuleBase" id="RU004466"/>
    </source>
</evidence>
<evidence type="ECO:0000256" key="1">
    <source>
        <dbReference type="ARBA" id="ARBA00001946"/>
    </source>
</evidence>
<gene>
    <name evidence="9" type="ORF">Enr13x_22590</name>
</gene>
<protein>
    <submittedName>
        <fullName evidence="9">Farnesyl diphosphate synthase</fullName>
        <ecNumber evidence="9">2.5.1.10</ecNumber>
    </submittedName>
</protein>
<dbReference type="InterPro" id="IPR000092">
    <property type="entry name" value="Polyprenyl_synt"/>
</dbReference>
<dbReference type="PROSITE" id="PS00444">
    <property type="entry name" value="POLYPRENYL_SYNTHASE_2"/>
    <property type="match status" value="1"/>
</dbReference>
<evidence type="ECO:0000313" key="10">
    <source>
        <dbReference type="Proteomes" id="UP000319004"/>
    </source>
</evidence>
<name>A0A518HNJ0_9BACT</name>
<dbReference type="InterPro" id="IPR033749">
    <property type="entry name" value="Polyprenyl_synt_CS"/>
</dbReference>
<dbReference type="GO" id="GO:0046872">
    <property type="term" value="F:metal ion binding"/>
    <property type="evidence" value="ECO:0007669"/>
    <property type="project" value="UniProtKB-KW"/>
</dbReference>
<proteinExistence type="inferred from homology"/>
<feature type="region of interest" description="Disordered" evidence="8">
    <location>
        <begin position="193"/>
        <end position="219"/>
    </location>
</feature>
<organism evidence="9 10">
    <name type="scientific">Stieleria neptunia</name>
    <dbReference type="NCBI Taxonomy" id="2527979"/>
    <lineage>
        <taxon>Bacteria</taxon>
        <taxon>Pseudomonadati</taxon>
        <taxon>Planctomycetota</taxon>
        <taxon>Planctomycetia</taxon>
        <taxon>Pirellulales</taxon>
        <taxon>Pirellulaceae</taxon>
        <taxon>Stieleria</taxon>
    </lineage>
</organism>
<keyword evidence="4" id="KW-0479">Metal-binding</keyword>
<dbReference type="Pfam" id="PF00348">
    <property type="entry name" value="polyprenyl_synt"/>
    <property type="match status" value="2"/>
</dbReference>